<organism evidence="15 16">
    <name type="scientific">Methyloceanibacter methanicus</name>
    <dbReference type="NCBI Taxonomy" id="1774968"/>
    <lineage>
        <taxon>Bacteria</taxon>
        <taxon>Pseudomonadati</taxon>
        <taxon>Pseudomonadota</taxon>
        <taxon>Alphaproteobacteria</taxon>
        <taxon>Hyphomicrobiales</taxon>
        <taxon>Hyphomicrobiaceae</taxon>
        <taxon>Methyloceanibacter</taxon>
    </lineage>
</organism>
<evidence type="ECO:0000256" key="8">
    <source>
        <dbReference type="ARBA" id="ARBA00023012"/>
    </source>
</evidence>
<dbReference type="PRINTS" id="PR00344">
    <property type="entry name" value="BCTRLSENSOR"/>
</dbReference>
<dbReference type="Pfam" id="PF13426">
    <property type="entry name" value="PAS_9"/>
    <property type="match status" value="1"/>
</dbReference>
<keyword evidence="3" id="KW-0597">Phosphoprotein</keyword>
<dbReference type="PROSITE" id="PS50113">
    <property type="entry name" value="PAC"/>
    <property type="match status" value="1"/>
</dbReference>
<dbReference type="InterPro" id="IPR004358">
    <property type="entry name" value="Sig_transdc_His_kin-like_C"/>
</dbReference>
<dbReference type="InterPro" id="IPR003594">
    <property type="entry name" value="HATPase_dom"/>
</dbReference>
<evidence type="ECO:0000259" key="13">
    <source>
        <dbReference type="PROSITE" id="PS50112"/>
    </source>
</evidence>
<dbReference type="EC" id="2.7.13.3" evidence="2"/>
<keyword evidence="7" id="KW-0067">ATP-binding</keyword>
<feature type="domain" description="Histidine kinase" evidence="12">
    <location>
        <begin position="204"/>
        <end position="427"/>
    </location>
</feature>
<dbReference type="Proteomes" id="UP000094501">
    <property type="component" value="Unassembled WGS sequence"/>
</dbReference>
<dbReference type="PROSITE" id="PS50112">
    <property type="entry name" value="PAS"/>
    <property type="match status" value="1"/>
</dbReference>
<dbReference type="PANTHER" id="PTHR45339:SF3">
    <property type="entry name" value="HISTIDINE KINASE"/>
    <property type="match status" value="1"/>
</dbReference>
<keyword evidence="16" id="KW-1185">Reference proteome</keyword>
<dbReference type="GO" id="GO:0000155">
    <property type="term" value="F:phosphorelay sensor kinase activity"/>
    <property type="evidence" value="ECO:0007669"/>
    <property type="project" value="InterPro"/>
</dbReference>
<dbReference type="InterPro" id="IPR003661">
    <property type="entry name" value="HisK_dim/P_dom"/>
</dbReference>
<proteinExistence type="predicted"/>
<reference evidence="15 16" key="1">
    <citation type="journal article" date="2016" name="Environ. Microbiol.">
        <title>New Methyloceanibacter diversity from North Sea sediments includes methanotroph containing solely the soluble methane monooxygenase.</title>
        <authorList>
            <person name="Vekeman B."/>
            <person name="Kerckhof F.M."/>
            <person name="Cremers G."/>
            <person name="de Vos P."/>
            <person name="Vandamme P."/>
            <person name="Boon N."/>
            <person name="Op den Camp H.J."/>
            <person name="Heylen K."/>
        </authorList>
    </citation>
    <scope>NUCLEOTIDE SEQUENCE [LARGE SCALE GENOMIC DNA]</scope>
    <source>
        <strain evidence="15 16">R-67174</strain>
    </source>
</reference>
<keyword evidence="6" id="KW-0418">Kinase</keyword>
<dbReference type="SUPFAM" id="SSF47384">
    <property type="entry name" value="Homodimeric domain of signal transducing histidine kinase"/>
    <property type="match status" value="1"/>
</dbReference>
<dbReference type="FunFam" id="1.10.287.130:FF:000002">
    <property type="entry name" value="Two-component osmosensing histidine kinase"/>
    <property type="match status" value="1"/>
</dbReference>
<evidence type="ECO:0000313" key="15">
    <source>
        <dbReference type="EMBL" id="ODS01077.1"/>
    </source>
</evidence>
<sequence length="572" mass="61005">MLIGLSLIGPAGPVVLTLAPLLLGIALLVMAARWNSGPRHAQLESLAARLDSGLESIKDLQWEIREREARYRDLLDHQDDVIARRDADGMLSFVNDAFCKTFGVERRDVLGHPLSLPILDSEATQDTGQRNGVRDTRVVELSTTSGPRWFVWEDSPLPSEHGGPSEIQSIGRDVTEQRAAELALAQARDQAMTASQAKSRFLASMSHEIRTPMNGILGMTDLLLDTKLSPEQMTYARAISTSATTLLSLIDEVLDFSKIEAGKTDLRPAPFDLTETAQGVVELLGPRARDKGLEIGWFVAPDLPQTVVGDQARIRQVLMNLVGNAIKFTEQGGVALTAKRAEDSSDPERTVVRFDVTDTGPGVPPQALERIFAEFEQADQAPARRHGGTGLGLAISKGLVRAMGGQIRVASEPGAGATFTVELPLGTPKDTPALRAAWPTPRDDDKVLILLDGGTEAAVVSDLITSMGASATRVSADEAVRVAQAAADKGAPYTALLTDTANAGKSGRAILPFLACAPGQPAPRAVVTIDPGERSAYAALAAQGFNAYLVRPVRPVSALTQLFARSQCLSNP</sequence>
<dbReference type="InterPro" id="IPR000700">
    <property type="entry name" value="PAS-assoc_C"/>
</dbReference>
<dbReference type="Gene3D" id="3.30.565.10">
    <property type="entry name" value="Histidine kinase-like ATPase, C-terminal domain"/>
    <property type="match status" value="1"/>
</dbReference>
<dbReference type="Gene3D" id="3.30.450.20">
    <property type="entry name" value="PAS domain"/>
    <property type="match status" value="1"/>
</dbReference>
<feature type="domain" description="PAS" evidence="13">
    <location>
        <begin position="67"/>
        <end position="122"/>
    </location>
</feature>
<name>A0A1E3W7J7_9HYPH</name>
<keyword evidence="5" id="KW-0547">Nucleotide-binding</keyword>
<gene>
    <name evidence="15" type="ORF">AUC68_11890</name>
</gene>
<evidence type="ECO:0000256" key="10">
    <source>
        <dbReference type="ARBA" id="ARBA00068150"/>
    </source>
</evidence>
<keyword evidence="11" id="KW-1133">Transmembrane helix</keyword>
<dbReference type="GO" id="GO:0005524">
    <property type="term" value="F:ATP binding"/>
    <property type="evidence" value="ECO:0007669"/>
    <property type="project" value="UniProtKB-KW"/>
</dbReference>
<evidence type="ECO:0000256" key="1">
    <source>
        <dbReference type="ARBA" id="ARBA00000085"/>
    </source>
</evidence>
<feature type="transmembrane region" description="Helical" evidence="11">
    <location>
        <begin position="12"/>
        <end position="32"/>
    </location>
</feature>
<dbReference type="PANTHER" id="PTHR45339">
    <property type="entry name" value="HYBRID SIGNAL TRANSDUCTION HISTIDINE KINASE J"/>
    <property type="match status" value="1"/>
</dbReference>
<dbReference type="EMBL" id="LPWG01000002">
    <property type="protein sequence ID" value="ODS01077.1"/>
    <property type="molecule type" value="Genomic_DNA"/>
</dbReference>
<evidence type="ECO:0000256" key="7">
    <source>
        <dbReference type="ARBA" id="ARBA00022840"/>
    </source>
</evidence>
<dbReference type="STRING" id="1774968.AUC68_11890"/>
<evidence type="ECO:0000256" key="4">
    <source>
        <dbReference type="ARBA" id="ARBA00022679"/>
    </source>
</evidence>
<evidence type="ECO:0000256" key="11">
    <source>
        <dbReference type="SAM" id="Phobius"/>
    </source>
</evidence>
<dbReference type="Pfam" id="PF02518">
    <property type="entry name" value="HATPase_c"/>
    <property type="match status" value="1"/>
</dbReference>
<evidence type="ECO:0000256" key="2">
    <source>
        <dbReference type="ARBA" id="ARBA00012438"/>
    </source>
</evidence>
<dbReference type="InterPro" id="IPR005467">
    <property type="entry name" value="His_kinase_dom"/>
</dbReference>
<protein>
    <recommendedName>
        <fullName evidence="10">Sensory/regulatory protein RpfC</fullName>
        <ecNumber evidence="2">2.7.13.3</ecNumber>
    </recommendedName>
</protein>
<dbReference type="Pfam" id="PF00512">
    <property type="entry name" value="HisKA"/>
    <property type="match status" value="1"/>
</dbReference>
<dbReference type="CDD" id="cd00130">
    <property type="entry name" value="PAS"/>
    <property type="match status" value="1"/>
</dbReference>
<dbReference type="SMART" id="SM00091">
    <property type="entry name" value="PAS"/>
    <property type="match status" value="1"/>
</dbReference>
<dbReference type="Gene3D" id="1.10.287.130">
    <property type="match status" value="1"/>
</dbReference>
<comment type="subunit">
    <text evidence="9">At low DSF concentrations, interacts with RpfF.</text>
</comment>
<dbReference type="SMART" id="SM00387">
    <property type="entry name" value="HATPase_c"/>
    <property type="match status" value="1"/>
</dbReference>
<evidence type="ECO:0000256" key="6">
    <source>
        <dbReference type="ARBA" id="ARBA00022777"/>
    </source>
</evidence>
<keyword evidence="11" id="KW-0472">Membrane</keyword>
<dbReference type="SMART" id="SM00388">
    <property type="entry name" value="HisKA"/>
    <property type="match status" value="1"/>
</dbReference>
<evidence type="ECO:0000313" key="16">
    <source>
        <dbReference type="Proteomes" id="UP000094501"/>
    </source>
</evidence>
<dbReference type="SUPFAM" id="SSF55874">
    <property type="entry name" value="ATPase domain of HSP90 chaperone/DNA topoisomerase II/histidine kinase"/>
    <property type="match status" value="1"/>
</dbReference>
<dbReference type="AlphaFoldDB" id="A0A1E3W7J7"/>
<dbReference type="PROSITE" id="PS50109">
    <property type="entry name" value="HIS_KIN"/>
    <property type="match status" value="1"/>
</dbReference>
<evidence type="ECO:0000259" key="12">
    <source>
        <dbReference type="PROSITE" id="PS50109"/>
    </source>
</evidence>
<dbReference type="NCBIfam" id="TIGR00229">
    <property type="entry name" value="sensory_box"/>
    <property type="match status" value="1"/>
</dbReference>
<evidence type="ECO:0000256" key="9">
    <source>
        <dbReference type="ARBA" id="ARBA00064003"/>
    </source>
</evidence>
<dbReference type="InterPro" id="IPR035965">
    <property type="entry name" value="PAS-like_dom_sf"/>
</dbReference>
<dbReference type="InterPro" id="IPR036097">
    <property type="entry name" value="HisK_dim/P_sf"/>
</dbReference>
<keyword evidence="4" id="KW-0808">Transferase</keyword>
<evidence type="ECO:0000256" key="3">
    <source>
        <dbReference type="ARBA" id="ARBA00022553"/>
    </source>
</evidence>
<dbReference type="CDD" id="cd00082">
    <property type="entry name" value="HisKA"/>
    <property type="match status" value="1"/>
</dbReference>
<dbReference type="FunFam" id="3.30.565.10:FF:000010">
    <property type="entry name" value="Sensor histidine kinase RcsC"/>
    <property type="match status" value="1"/>
</dbReference>
<dbReference type="InterPro" id="IPR036890">
    <property type="entry name" value="HATPase_C_sf"/>
</dbReference>
<dbReference type="CDD" id="cd16922">
    <property type="entry name" value="HATPase_EvgS-ArcB-TorS-like"/>
    <property type="match status" value="1"/>
</dbReference>
<keyword evidence="11" id="KW-0812">Transmembrane</keyword>
<keyword evidence="8" id="KW-0902">Two-component regulatory system</keyword>
<accession>A0A1E3W7J7</accession>
<evidence type="ECO:0000256" key="5">
    <source>
        <dbReference type="ARBA" id="ARBA00022741"/>
    </source>
</evidence>
<feature type="domain" description="PAC" evidence="14">
    <location>
        <begin position="134"/>
        <end position="186"/>
    </location>
</feature>
<dbReference type="InterPro" id="IPR000014">
    <property type="entry name" value="PAS"/>
</dbReference>
<dbReference type="SUPFAM" id="SSF55785">
    <property type="entry name" value="PYP-like sensor domain (PAS domain)"/>
    <property type="match status" value="1"/>
</dbReference>
<comment type="catalytic activity">
    <reaction evidence="1">
        <text>ATP + protein L-histidine = ADP + protein N-phospho-L-histidine.</text>
        <dbReference type="EC" id="2.7.13.3"/>
    </reaction>
</comment>
<evidence type="ECO:0000259" key="14">
    <source>
        <dbReference type="PROSITE" id="PS50113"/>
    </source>
</evidence>
<comment type="caution">
    <text evidence="15">The sequence shown here is derived from an EMBL/GenBank/DDBJ whole genome shotgun (WGS) entry which is preliminary data.</text>
</comment>